<feature type="non-terminal residue" evidence="2">
    <location>
        <position position="84"/>
    </location>
</feature>
<organism evidence="2 3">
    <name type="scientific">Lentinus tigrinus ALCF2SS1-6</name>
    <dbReference type="NCBI Taxonomy" id="1328759"/>
    <lineage>
        <taxon>Eukaryota</taxon>
        <taxon>Fungi</taxon>
        <taxon>Dikarya</taxon>
        <taxon>Basidiomycota</taxon>
        <taxon>Agaricomycotina</taxon>
        <taxon>Agaricomycetes</taxon>
        <taxon>Polyporales</taxon>
        <taxon>Polyporaceae</taxon>
        <taxon>Lentinus</taxon>
    </lineage>
</organism>
<keyword evidence="3" id="KW-1185">Reference proteome</keyword>
<gene>
    <name evidence="2" type="ORF">L227DRAFT_578206</name>
</gene>
<feature type="compositionally biased region" description="Basic and acidic residues" evidence="1">
    <location>
        <begin position="74"/>
        <end position="84"/>
    </location>
</feature>
<name>A0A5C2S1J3_9APHY</name>
<evidence type="ECO:0000256" key="1">
    <source>
        <dbReference type="SAM" id="MobiDB-lite"/>
    </source>
</evidence>
<sequence>MRRRRGKERCWTSSRVKSLRREAAVPVHSRLRFNTATTIAYTTPVIPTYRIGESRFNSLIGDAQKPRSRLQSTADKKAQEQNAY</sequence>
<evidence type="ECO:0000313" key="3">
    <source>
        <dbReference type="Proteomes" id="UP000313359"/>
    </source>
</evidence>
<feature type="region of interest" description="Disordered" evidence="1">
    <location>
        <begin position="60"/>
        <end position="84"/>
    </location>
</feature>
<dbReference type="AlphaFoldDB" id="A0A5C2S1J3"/>
<reference evidence="2" key="1">
    <citation type="journal article" date="2018" name="Genome Biol. Evol.">
        <title>Genomics and development of Lentinus tigrinus, a white-rot wood-decaying mushroom with dimorphic fruiting bodies.</title>
        <authorList>
            <person name="Wu B."/>
            <person name="Xu Z."/>
            <person name="Knudson A."/>
            <person name="Carlson A."/>
            <person name="Chen N."/>
            <person name="Kovaka S."/>
            <person name="LaButti K."/>
            <person name="Lipzen A."/>
            <person name="Pennachio C."/>
            <person name="Riley R."/>
            <person name="Schakwitz W."/>
            <person name="Umezawa K."/>
            <person name="Ohm R.A."/>
            <person name="Grigoriev I.V."/>
            <person name="Nagy L.G."/>
            <person name="Gibbons J."/>
            <person name="Hibbett D."/>
        </authorList>
    </citation>
    <scope>NUCLEOTIDE SEQUENCE [LARGE SCALE GENOMIC DNA]</scope>
    <source>
        <strain evidence="2">ALCF2SS1-6</strain>
    </source>
</reference>
<evidence type="ECO:0000313" key="2">
    <source>
        <dbReference type="EMBL" id="RPD57302.1"/>
    </source>
</evidence>
<accession>A0A5C2S1J3</accession>
<protein>
    <submittedName>
        <fullName evidence="2">Uncharacterized protein</fullName>
    </submittedName>
</protein>
<dbReference type="EMBL" id="ML122282">
    <property type="protein sequence ID" value="RPD57302.1"/>
    <property type="molecule type" value="Genomic_DNA"/>
</dbReference>
<proteinExistence type="predicted"/>
<dbReference type="Proteomes" id="UP000313359">
    <property type="component" value="Unassembled WGS sequence"/>
</dbReference>